<sequence>MERSQSREDALQENDAKKELGVLWRRVKTAATFLTYLKSKARIMAVPHMAHTFCGIKQLDNMGLVDKNGVPLSVSSRNVDLSSFDSPDAETWTALGSHHGSLDEDDLVYTSQLLKSVQMVGDVMESLVKRVIVAESETAIEKVKVTVGQEEIIRKTLQIENMSLKLEEMEQLALGTNCILNEMRQRVEDLVEETSRQRERAAENEQELCRVKQDFESLKTYVSSLINVRETLLSSEKQFQTIERLFERLVVKTSQLESEKIQKEVEVQKHMEENVRLTALLDKKEAQLVAMNEQCKVMALNASNI</sequence>
<proteinExistence type="predicted"/>
<evidence type="ECO:0000313" key="2">
    <source>
        <dbReference type="EMBL" id="KAL2497638.1"/>
    </source>
</evidence>
<reference evidence="3" key="1">
    <citation type="submission" date="2024-07" db="EMBL/GenBank/DDBJ databases">
        <title>Two chromosome-level genome assemblies of Korean endemic species Abeliophyllum distichum and Forsythia ovata (Oleaceae).</title>
        <authorList>
            <person name="Jang H."/>
        </authorList>
    </citation>
    <scope>NUCLEOTIDE SEQUENCE [LARGE SCALE GENOMIC DNA]</scope>
</reference>
<dbReference type="EMBL" id="JBFOLK010000007">
    <property type="protein sequence ID" value="KAL2497638.1"/>
    <property type="molecule type" value="Genomic_DNA"/>
</dbReference>
<protein>
    <submittedName>
        <fullName evidence="2">Kinectin-related</fullName>
    </submittedName>
</protein>
<feature type="coiled-coil region" evidence="1">
    <location>
        <begin position="152"/>
        <end position="207"/>
    </location>
</feature>
<accession>A0ABD1SBA4</accession>
<evidence type="ECO:0000313" key="3">
    <source>
        <dbReference type="Proteomes" id="UP001604336"/>
    </source>
</evidence>
<dbReference type="Proteomes" id="UP001604336">
    <property type="component" value="Unassembled WGS sequence"/>
</dbReference>
<keyword evidence="3" id="KW-1185">Reference proteome</keyword>
<feature type="coiled-coil region" evidence="1">
    <location>
        <begin position="267"/>
        <end position="294"/>
    </location>
</feature>
<evidence type="ECO:0000256" key="1">
    <source>
        <dbReference type="SAM" id="Coils"/>
    </source>
</evidence>
<dbReference type="InterPro" id="IPR040225">
    <property type="entry name" value="GIL1-like"/>
</dbReference>
<comment type="caution">
    <text evidence="2">The sequence shown here is derived from an EMBL/GenBank/DDBJ whole genome shotgun (WGS) entry which is preliminary data.</text>
</comment>
<organism evidence="2 3">
    <name type="scientific">Abeliophyllum distichum</name>
    <dbReference type="NCBI Taxonomy" id="126358"/>
    <lineage>
        <taxon>Eukaryota</taxon>
        <taxon>Viridiplantae</taxon>
        <taxon>Streptophyta</taxon>
        <taxon>Embryophyta</taxon>
        <taxon>Tracheophyta</taxon>
        <taxon>Spermatophyta</taxon>
        <taxon>Magnoliopsida</taxon>
        <taxon>eudicotyledons</taxon>
        <taxon>Gunneridae</taxon>
        <taxon>Pentapetalae</taxon>
        <taxon>asterids</taxon>
        <taxon>lamiids</taxon>
        <taxon>Lamiales</taxon>
        <taxon>Oleaceae</taxon>
        <taxon>Forsythieae</taxon>
        <taxon>Abeliophyllum</taxon>
    </lineage>
</organism>
<keyword evidence="1" id="KW-0175">Coiled coil</keyword>
<name>A0ABD1SBA4_9LAMI</name>
<gene>
    <name evidence="2" type="ORF">Adt_23188</name>
</gene>
<dbReference type="AlphaFoldDB" id="A0ABD1SBA4"/>
<dbReference type="PANTHER" id="PTHR31161">
    <property type="entry name" value="PROTEIN GRAVITROPIC IN THE LIGHT 1"/>
    <property type="match status" value="1"/>
</dbReference>